<protein>
    <recommendedName>
        <fullName evidence="11">Probable nicotinate-nucleotide adenylyltransferase</fullName>
        <ecNumber evidence="11">2.7.7.18</ecNumber>
    </recommendedName>
    <alternativeName>
        <fullName evidence="11">Deamido-NAD(+) diphosphorylase</fullName>
    </alternativeName>
    <alternativeName>
        <fullName evidence="11">Deamido-NAD(+) pyrophosphorylase</fullName>
    </alternativeName>
    <alternativeName>
        <fullName evidence="11">Nicotinate mononucleotide adenylyltransferase</fullName>
        <shortName evidence="11">NaMN adenylyltransferase</shortName>
    </alternativeName>
</protein>
<keyword evidence="8 11" id="KW-0067">ATP-binding</keyword>
<dbReference type="CDD" id="cd02165">
    <property type="entry name" value="NMNAT"/>
    <property type="match status" value="1"/>
</dbReference>
<comment type="pathway">
    <text evidence="2 11">Cofactor biosynthesis; NAD(+) biosynthesis; deamido-NAD(+) from nicotinate D-ribonucleotide: step 1/1.</text>
</comment>
<sequence length="211" mass="23966">MLRVIFGGTFDPIHNGHVLTSLFAFHLLKGDQLHVMPSAQPPHRDFPGASAAQRLEMVRLAYADQPDVCAEPWELQRERTSYSLLTLQEMHNQWPEDKLVFLLGNDAFAKLHTWHGWQQLLDVAHLAVMQRPHETKEWSSEVQALAQRHQVKEIDKLHQTPNGAIICLPTPEIALSATELRQAMAAHGPWEQHVPAGVADYIKQQQLYQTA</sequence>
<evidence type="ECO:0000313" key="14">
    <source>
        <dbReference type="Proteomes" id="UP000287198"/>
    </source>
</evidence>
<dbReference type="Proteomes" id="UP000287198">
    <property type="component" value="Unassembled WGS sequence"/>
</dbReference>
<evidence type="ECO:0000256" key="6">
    <source>
        <dbReference type="ARBA" id="ARBA00022695"/>
    </source>
</evidence>
<evidence type="ECO:0000256" key="3">
    <source>
        <dbReference type="ARBA" id="ARBA00009014"/>
    </source>
</evidence>
<dbReference type="GO" id="GO:0009435">
    <property type="term" value="P:NAD+ biosynthetic process"/>
    <property type="evidence" value="ECO:0007669"/>
    <property type="project" value="UniProtKB-UniRule"/>
</dbReference>
<reference evidence="14" key="1">
    <citation type="journal article" date="2018" name="Front. Microbiol.">
        <title>Genome-Based Analysis Reveals the Taxonomy and Diversity of the Family Idiomarinaceae.</title>
        <authorList>
            <person name="Liu Y."/>
            <person name="Lai Q."/>
            <person name="Shao Z."/>
        </authorList>
    </citation>
    <scope>NUCLEOTIDE SEQUENCE [LARGE SCALE GENOMIC DNA]</scope>
    <source>
        <strain evidence="14">BH195</strain>
    </source>
</reference>
<evidence type="ECO:0000313" key="13">
    <source>
        <dbReference type="EMBL" id="RUO54143.1"/>
    </source>
</evidence>
<dbReference type="SUPFAM" id="SSF52374">
    <property type="entry name" value="Nucleotidylyl transferase"/>
    <property type="match status" value="1"/>
</dbReference>
<comment type="similarity">
    <text evidence="3 11">Belongs to the NadD family.</text>
</comment>
<dbReference type="NCBIfam" id="TIGR00482">
    <property type="entry name" value="nicotinate (nicotinamide) nucleotide adenylyltransferase"/>
    <property type="match status" value="1"/>
</dbReference>
<dbReference type="GO" id="GO:0004515">
    <property type="term" value="F:nicotinate-nucleotide adenylyltransferase activity"/>
    <property type="evidence" value="ECO:0007669"/>
    <property type="project" value="UniProtKB-UniRule"/>
</dbReference>
<accession>A0A432XZR7</accession>
<dbReference type="PANTHER" id="PTHR39321:SF3">
    <property type="entry name" value="PHOSPHOPANTETHEINE ADENYLYLTRANSFERASE"/>
    <property type="match status" value="1"/>
</dbReference>
<keyword evidence="9 11" id="KW-0520">NAD</keyword>
<evidence type="ECO:0000256" key="4">
    <source>
        <dbReference type="ARBA" id="ARBA00022642"/>
    </source>
</evidence>
<evidence type="ECO:0000256" key="2">
    <source>
        <dbReference type="ARBA" id="ARBA00005019"/>
    </source>
</evidence>
<comment type="caution">
    <text evidence="13">The sequence shown here is derived from an EMBL/GenBank/DDBJ whole genome shotgun (WGS) entry which is preliminary data.</text>
</comment>
<dbReference type="NCBIfam" id="NF000839">
    <property type="entry name" value="PRK00071.1-1"/>
    <property type="match status" value="1"/>
</dbReference>
<dbReference type="InterPro" id="IPR014729">
    <property type="entry name" value="Rossmann-like_a/b/a_fold"/>
</dbReference>
<dbReference type="Pfam" id="PF01467">
    <property type="entry name" value="CTP_transf_like"/>
    <property type="match status" value="1"/>
</dbReference>
<dbReference type="NCBIfam" id="TIGR00125">
    <property type="entry name" value="cyt_tran_rel"/>
    <property type="match status" value="1"/>
</dbReference>
<dbReference type="RefSeq" id="WP_126761268.1">
    <property type="nucleotide sequence ID" value="NZ_JBHLTZ010000004.1"/>
</dbReference>
<dbReference type="InterPro" id="IPR005248">
    <property type="entry name" value="NadD/NMNAT"/>
</dbReference>
<keyword evidence="7 11" id="KW-0547">Nucleotide-binding</keyword>
<feature type="domain" description="Cytidyltransferase-like" evidence="12">
    <location>
        <begin position="5"/>
        <end position="182"/>
    </location>
</feature>
<dbReference type="PANTHER" id="PTHR39321">
    <property type="entry name" value="NICOTINATE-NUCLEOTIDE ADENYLYLTRANSFERASE-RELATED"/>
    <property type="match status" value="1"/>
</dbReference>
<keyword evidence="4 11" id="KW-0662">Pyridine nucleotide biosynthesis</keyword>
<dbReference type="EMBL" id="PIPW01000001">
    <property type="protein sequence ID" value="RUO54143.1"/>
    <property type="molecule type" value="Genomic_DNA"/>
</dbReference>
<evidence type="ECO:0000256" key="7">
    <source>
        <dbReference type="ARBA" id="ARBA00022741"/>
    </source>
</evidence>
<evidence type="ECO:0000256" key="8">
    <source>
        <dbReference type="ARBA" id="ARBA00022840"/>
    </source>
</evidence>
<evidence type="ECO:0000256" key="1">
    <source>
        <dbReference type="ARBA" id="ARBA00002324"/>
    </source>
</evidence>
<evidence type="ECO:0000256" key="5">
    <source>
        <dbReference type="ARBA" id="ARBA00022679"/>
    </source>
</evidence>
<evidence type="ECO:0000259" key="12">
    <source>
        <dbReference type="Pfam" id="PF01467"/>
    </source>
</evidence>
<evidence type="ECO:0000256" key="10">
    <source>
        <dbReference type="ARBA" id="ARBA00048721"/>
    </source>
</evidence>
<dbReference type="OrthoDB" id="5295945at2"/>
<comment type="function">
    <text evidence="1 11">Catalyzes the reversible adenylation of nicotinate mononucleotide (NaMN) to nicotinic acid adenine dinucleotide (NaAD).</text>
</comment>
<gene>
    <name evidence="11" type="primary">nadD</name>
    <name evidence="13" type="ORF">CWI69_01555</name>
</gene>
<dbReference type="Gene3D" id="3.40.50.620">
    <property type="entry name" value="HUPs"/>
    <property type="match status" value="1"/>
</dbReference>
<keyword evidence="5 11" id="KW-0808">Transferase</keyword>
<dbReference type="HAMAP" id="MF_00244">
    <property type="entry name" value="NaMN_adenylyltr"/>
    <property type="match status" value="1"/>
</dbReference>
<evidence type="ECO:0000256" key="9">
    <source>
        <dbReference type="ARBA" id="ARBA00023027"/>
    </source>
</evidence>
<dbReference type="InterPro" id="IPR004821">
    <property type="entry name" value="Cyt_trans-like"/>
</dbReference>
<dbReference type="EC" id="2.7.7.18" evidence="11"/>
<dbReference type="GO" id="GO:0005524">
    <property type="term" value="F:ATP binding"/>
    <property type="evidence" value="ECO:0007669"/>
    <property type="project" value="UniProtKB-KW"/>
</dbReference>
<keyword evidence="14" id="KW-1185">Reference proteome</keyword>
<dbReference type="AlphaFoldDB" id="A0A432XZR7"/>
<comment type="catalytic activity">
    <reaction evidence="10 11">
        <text>nicotinate beta-D-ribonucleotide + ATP + H(+) = deamido-NAD(+) + diphosphate</text>
        <dbReference type="Rhea" id="RHEA:22860"/>
        <dbReference type="ChEBI" id="CHEBI:15378"/>
        <dbReference type="ChEBI" id="CHEBI:30616"/>
        <dbReference type="ChEBI" id="CHEBI:33019"/>
        <dbReference type="ChEBI" id="CHEBI:57502"/>
        <dbReference type="ChEBI" id="CHEBI:58437"/>
        <dbReference type="EC" id="2.7.7.18"/>
    </reaction>
</comment>
<evidence type="ECO:0000256" key="11">
    <source>
        <dbReference type="HAMAP-Rule" id="MF_00244"/>
    </source>
</evidence>
<name>A0A432XZR7_9GAMM</name>
<proteinExistence type="inferred from homology"/>
<organism evidence="13 14">
    <name type="scientific">Pseudidiomarina halophila</name>
    <dbReference type="NCBI Taxonomy" id="1449799"/>
    <lineage>
        <taxon>Bacteria</taxon>
        <taxon>Pseudomonadati</taxon>
        <taxon>Pseudomonadota</taxon>
        <taxon>Gammaproteobacteria</taxon>
        <taxon>Alteromonadales</taxon>
        <taxon>Idiomarinaceae</taxon>
        <taxon>Pseudidiomarina</taxon>
    </lineage>
</organism>
<keyword evidence="6 11" id="KW-0548">Nucleotidyltransferase</keyword>
<dbReference type="UniPathway" id="UPA00253">
    <property type="reaction ID" value="UER00332"/>
</dbReference>